<reference evidence="10" key="2">
    <citation type="submission" date="2016-08" db="EMBL/GenBank/DDBJ databases">
        <title>Prevalence of class 1 integrons in clinical pathogens isolated from Tamil Nadu, India.</title>
        <authorList>
            <person name="Ramesh N."/>
            <person name="Prasanth M."/>
            <person name="Shanthini T."/>
            <person name="Ramankannan A."/>
            <person name="Ratheesh J.R."/>
            <person name="Ramkumar S."/>
            <person name="Bozdogan B."/>
            <person name="Tamhankar A.J."/>
        </authorList>
    </citation>
    <scope>NUCLEOTIDE SEQUENCE</scope>
    <source>
        <strain evidence="10">Psh13</strain>
    </source>
</reference>
<reference evidence="11" key="1">
    <citation type="submission" date="2016-08" db="EMBL/GenBank/DDBJ databases">
        <title>Characterisation of class 1 integrons in gram-negative clinical pathogens isolated from Tamil Nadu, India.</title>
        <authorList>
            <person name="Ramesh N."/>
            <person name="Prasanth M."/>
            <person name="Shanthini T."/>
            <person name="Ramankannan A."/>
            <person name="Ratheesh J.R."/>
            <person name="Ramkumar S."/>
            <person name="Bozdogan B."/>
            <person name="Tamhankar A.J."/>
        </authorList>
    </citation>
    <scope>NUCLEOTIDE SEQUENCE</scope>
    <source>
        <strain evidence="11">Psh14</strain>
    </source>
</reference>
<comment type="subcellular location">
    <subcellularLocation>
        <location evidence="8">Cell inner membrane</location>
        <topology evidence="8">Multi-pass membrane protein</topology>
    </subcellularLocation>
    <subcellularLocation>
        <location evidence="1">Cell membrane</location>
        <topology evidence="1">Multi-pass membrane protein</topology>
    </subcellularLocation>
</comment>
<dbReference type="PROSITE" id="PS50850">
    <property type="entry name" value="MFS"/>
    <property type="match status" value="1"/>
</dbReference>
<feature type="transmembrane region" description="Helical" evidence="8">
    <location>
        <begin position="104"/>
        <end position="127"/>
    </location>
</feature>
<evidence type="ECO:0000256" key="4">
    <source>
        <dbReference type="ARBA" id="ARBA00022475"/>
    </source>
</evidence>
<keyword evidence="4" id="KW-1003">Cell membrane</keyword>
<feature type="transmembrane region" description="Helical" evidence="8">
    <location>
        <begin position="305"/>
        <end position="326"/>
    </location>
</feature>
<evidence type="ECO:0000256" key="8">
    <source>
        <dbReference type="RuleBase" id="RU365088"/>
    </source>
</evidence>
<name>A0A1Y0F555_ECOLX</name>
<dbReference type="GO" id="GO:0005886">
    <property type="term" value="C:plasma membrane"/>
    <property type="evidence" value="ECO:0007669"/>
    <property type="project" value="UniProtKB-SubCell"/>
</dbReference>
<dbReference type="PANTHER" id="PTHR23502:SF132">
    <property type="entry name" value="POLYAMINE TRANSPORTER 2-RELATED"/>
    <property type="match status" value="1"/>
</dbReference>
<dbReference type="AlphaFoldDB" id="A0A1Y0F555"/>
<dbReference type="Gene3D" id="1.20.1720.10">
    <property type="entry name" value="Multidrug resistance protein D"/>
    <property type="match status" value="1"/>
</dbReference>
<evidence type="ECO:0000256" key="3">
    <source>
        <dbReference type="ARBA" id="ARBA00022448"/>
    </source>
</evidence>
<evidence type="ECO:0000256" key="6">
    <source>
        <dbReference type="ARBA" id="ARBA00022989"/>
    </source>
</evidence>
<dbReference type="EMBL" id="KX660695">
    <property type="protein sequence ID" value="ARU12820.1"/>
    <property type="molecule type" value="Genomic_DNA"/>
</dbReference>
<evidence type="ECO:0000313" key="11">
    <source>
        <dbReference type="EMBL" id="ARU12826.1"/>
    </source>
</evidence>
<feature type="transmembrane region" description="Helical" evidence="8">
    <location>
        <begin position="50"/>
        <end position="69"/>
    </location>
</feature>
<feature type="transmembrane region" description="Helical" evidence="8">
    <location>
        <begin position="332"/>
        <end position="351"/>
    </location>
</feature>
<evidence type="ECO:0000256" key="7">
    <source>
        <dbReference type="ARBA" id="ARBA00023136"/>
    </source>
</evidence>
<feature type="transmembrane region" description="Helical" evidence="8">
    <location>
        <begin position="139"/>
        <end position="162"/>
    </location>
</feature>
<sequence>MRSKNFSWRYSLAATVLLLSPFDLLASLGMDMYLPAVPFMPNALGTTASTIQLTLTTYLVMIGAGQLLFGPLSDRLGRRPVLLGGGLAYVVASMGLALTSSAEVFLGLRILQACGASACLVSTFATVRDIYAGREESNVIYGILGSMLAMVPAVGPLLGALVDMWLGWRAIFAFLGLGMIAASAAAWRFWPETRVQRVAGLQWSQLLLPVKCLNFWLYTLAMVFTARFMGRVIPKWGSPSVLRMGMGCLIAGAVLLAITEIWASQSVLGFISPMWLVGIGVATAVSVAPNGALRGFDHVAGTVTAVYFCLGGVLLGSIGTLIISLLPRNTAWPVVVYCLTLATVVLGLSCVSRAEGSRGQGEHDVVALQSAESTSNPNR</sequence>
<accession>A0A1Y0F555</accession>
<comment type="similarity">
    <text evidence="2 8">Belongs to the major facilitator superfamily. Bcr/CmlA family.</text>
</comment>
<dbReference type="Pfam" id="PF07690">
    <property type="entry name" value="MFS_1"/>
    <property type="match status" value="1"/>
</dbReference>
<keyword evidence="8" id="KW-0997">Cell inner membrane</keyword>
<feature type="domain" description="Major facilitator superfamily (MFS) profile" evidence="9">
    <location>
        <begin position="15"/>
        <end position="379"/>
    </location>
</feature>
<dbReference type="PANTHER" id="PTHR23502">
    <property type="entry name" value="MAJOR FACILITATOR SUPERFAMILY"/>
    <property type="match status" value="1"/>
</dbReference>
<dbReference type="InterPro" id="IPR036259">
    <property type="entry name" value="MFS_trans_sf"/>
</dbReference>
<gene>
    <name evidence="11" type="primary">cmlA1</name>
</gene>
<feature type="transmembrane region" description="Helical" evidence="8">
    <location>
        <begin position="168"/>
        <end position="187"/>
    </location>
</feature>
<dbReference type="GO" id="GO:0042910">
    <property type="term" value="F:xenobiotic transmembrane transporter activity"/>
    <property type="evidence" value="ECO:0007669"/>
    <property type="project" value="InterPro"/>
</dbReference>
<feature type="transmembrane region" description="Helical" evidence="8">
    <location>
        <begin position="274"/>
        <end position="293"/>
    </location>
</feature>
<dbReference type="PRINTS" id="PR01036">
    <property type="entry name" value="TCRTETB"/>
</dbReference>
<dbReference type="CDD" id="cd17320">
    <property type="entry name" value="MFS_MdfA_MDR_like"/>
    <property type="match status" value="1"/>
</dbReference>
<feature type="transmembrane region" description="Helical" evidence="8">
    <location>
        <begin position="241"/>
        <end position="262"/>
    </location>
</feature>
<comment type="caution">
    <text evidence="8">Lacks conserved residue(s) required for the propagation of feature annotation.</text>
</comment>
<dbReference type="InterPro" id="IPR020846">
    <property type="entry name" value="MFS_dom"/>
</dbReference>
<dbReference type="NCBIfam" id="TIGR00710">
    <property type="entry name" value="efflux_Bcr_CflA"/>
    <property type="match status" value="1"/>
</dbReference>
<keyword evidence="5 8" id="KW-0812">Transmembrane</keyword>
<dbReference type="SUPFAM" id="SSF103473">
    <property type="entry name" value="MFS general substrate transporter"/>
    <property type="match status" value="1"/>
</dbReference>
<keyword evidence="6 8" id="KW-1133">Transmembrane helix</keyword>
<proteinExistence type="inferred from homology"/>
<dbReference type="InterPro" id="IPR004812">
    <property type="entry name" value="Efflux_drug-R_Bcr/CmlA"/>
</dbReference>
<feature type="transmembrane region" description="Helical" evidence="8">
    <location>
        <begin position="81"/>
        <end position="98"/>
    </location>
</feature>
<dbReference type="EMBL" id="KX685500">
    <property type="protein sequence ID" value="ARU12826.1"/>
    <property type="molecule type" value="Genomic_DNA"/>
</dbReference>
<dbReference type="InterPro" id="IPR011701">
    <property type="entry name" value="MFS"/>
</dbReference>
<protein>
    <recommendedName>
        <fullName evidence="8">Bcr/CflA family efflux transporter</fullName>
    </recommendedName>
</protein>
<evidence type="ECO:0000313" key="10">
    <source>
        <dbReference type="EMBL" id="ARU12820.1"/>
    </source>
</evidence>
<dbReference type="SMR" id="A0A1Y0F555"/>
<keyword evidence="3 8" id="KW-0813">Transport</keyword>
<evidence type="ECO:0000256" key="5">
    <source>
        <dbReference type="ARBA" id="ARBA00022692"/>
    </source>
</evidence>
<evidence type="ECO:0000256" key="1">
    <source>
        <dbReference type="ARBA" id="ARBA00004651"/>
    </source>
</evidence>
<dbReference type="GO" id="GO:1990961">
    <property type="term" value="P:xenobiotic detoxification by transmembrane export across the plasma membrane"/>
    <property type="evidence" value="ECO:0007669"/>
    <property type="project" value="InterPro"/>
</dbReference>
<organism evidence="11">
    <name type="scientific">Escherichia coli</name>
    <dbReference type="NCBI Taxonomy" id="562"/>
    <lineage>
        <taxon>Bacteria</taxon>
        <taxon>Pseudomonadati</taxon>
        <taxon>Pseudomonadota</taxon>
        <taxon>Gammaproteobacteria</taxon>
        <taxon>Enterobacterales</taxon>
        <taxon>Enterobacteriaceae</taxon>
        <taxon>Escherichia</taxon>
    </lineage>
</organism>
<keyword evidence="7 8" id="KW-0472">Membrane</keyword>
<evidence type="ECO:0000259" key="9">
    <source>
        <dbReference type="PROSITE" id="PS50850"/>
    </source>
</evidence>
<evidence type="ECO:0000256" key="2">
    <source>
        <dbReference type="ARBA" id="ARBA00006236"/>
    </source>
</evidence>